<dbReference type="Proteomes" id="UP000597617">
    <property type="component" value="Unassembled WGS sequence"/>
</dbReference>
<dbReference type="Gene3D" id="3.30.70.100">
    <property type="match status" value="1"/>
</dbReference>
<organism evidence="2 3">
    <name type="scientific">Hymenobacter jeongseonensis</name>
    <dbReference type="NCBI Taxonomy" id="2791027"/>
    <lineage>
        <taxon>Bacteria</taxon>
        <taxon>Pseudomonadati</taxon>
        <taxon>Bacteroidota</taxon>
        <taxon>Cytophagia</taxon>
        <taxon>Cytophagales</taxon>
        <taxon>Hymenobacteraceae</taxon>
        <taxon>Hymenobacter</taxon>
    </lineage>
</organism>
<dbReference type="SUPFAM" id="SSF54975">
    <property type="entry name" value="Acylphosphatase/BLUF domain-like"/>
    <property type="match status" value="1"/>
</dbReference>
<feature type="domain" description="BLUF" evidence="1">
    <location>
        <begin position="3"/>
        <end position="96"/>
    </location>
</feature>
<comment type="caution">
    <text evidence="2">The sequence shown here is derived from an EMBL/GenBank/DDBJ whole genome shotgun (WGS) entry which is preliminary data.</text>
</comment>
<evidence type="ECO:0000313" key="2">
    <source>
        <dbReference type="EMBL" id="MBF9237369.1"/>
    </source>
</evidence>
<protein>
    <submittedName>
        <fullName evidence="2">BLUF domain-containing protein</fullName>
    </submittedName>
</protein>
<proteinExistence type="predicted"/>
<gene>
    <name evidence="2" type="ORF">I2I05_08155</name>
</gene>
<dbReference type="Pfam" id="PF04940">
    <property type="entry name" value="BLUF"/>
    <property type="match status" value="1"/>
</dbReference>
<dbReference type="RefSeq" id="WP_196281744.1">
    <property type="nucleotide sequence ID" value="NZ_JADQDQ010000003.1"/>
</dbReference>
<reference evidence="2 3" key="1">
    <citation type="submission" date="2020-11" db="EMBL/GenBank/DDBJ databases">
        <authorList>
            <person name="Kim M.K."/>
        </authorList>
    </citation>
    <scope>NUCLEOTIDE SEQUENCE [LARGE SCALE GENOMIC DNA]</scope>
    <source>
        <strain evidence="2 3">BT683</strain>
    </source>
</reference>
<evidence type="ECO:0000313" key="3">
    <source>
        <dbReference type="Proteomes" id="UP000597617"/>
    </source>
</evidence>
<accession>A0ABS0IG76</accession>
<sequence>MGLYQLIYQSQALVPFEQPELLALLHQARDFNRVHHITGVLLYTPDGRFMQVLEGEQSVVRDLYFNRIVADPRHYNCRVIADGPCLQRSFADWTMGFRIATAVDLRNLLCNVPPDVPGLLVPRPHTRPELLELLQEFVANGEPEPWMEVPRS</sequence>
<dbReference type="EMBL" id="JADQDQ010000003">
    <property type="protein sequence ID" value="MBF9237369.1"/>
    <property type="molecule type" value="Genomic_DNA"/>
</dbReference>
<dbReference type="SMART" id="SM01034">
    <property type="entry name" value="BLUF"/>
    <property type="match status" value="1"/>
</dbReference>
<evidence type="ECO:0000259" key="1">
    <source>
        <dbReference type="PROSITE" id="PS50925"/>
    </source>
</evidence>
<dbReference type="PROSITE" id="PS50925">
    <property type="entry name" value="BLUF"/>
    <property type="match status" value="1"/>
</dbReference>
<keyword evidence="3" id="KW-1185">Reference proteome</keyword>
<dbReference type="InterPro" id="IPR036046">
    <property type="entry name" value="Acylphosphatase-like_dom_sf"/>
</dbReference>
<name>A0ABS0IG76_9BACT</name>
<dbReference type="InterPro" id="IPR007024">
    <property type="entry name" value="BLUF_domain"/>
</dbReference>